<keyword evidence="2 7" id="KW-0808">Transferase</keyword>
<comment type="domain">
    <text evidence="7">The DHHC domain is required for palmitoyltransferase activity.</text>
</comment>
<feature type="transmembrane region" description="Helical" evidence="7">
    <location>
        <begin position="161"/>
        <end position="184"/>
    </location>
</feature>
<accession>A0A8T2IHP0</accession>
<organism evidence="9 10">
    <name type="scientific">Hymenochirus boettgeri</name>
    <name type="common">Congo dwarf clawed frog</name>
    <dbReference type="NCBI Taxonomy" id="247094"/>
    <lineage>
        <taxon>Eukaryota</taxon>
        <taxon>Metazoa</taxon>
        <taxon>Chordata</taxon>
        <taxon>Craniata</taxon>
        <taxon>Vertebrata</taxon>
        <taxon>Euteleostomi</taxon>
        <taxon>Amphibia</taxon>
        <taxon>Batrachia</taxon>
        <taxon>Anura</taxon>
        <taxon>Pipoidea</taxon>
        <taxon>Pipidae</taxon>
        <taxon>Pipinae</taxon>
        <taxon>Hymenochirus</taxon>
    </lineage>
</organism>
<dbReference type="EMBL" id="JAACNH010000009">
    <property type="protein sequence ID" value="KAG8432475.1"/>
    <property type="molecule type" value="Genomic_DNA"/>
</dbReference>
<keyword evidence="4 7" id="KW-1133">Transmembrane helix</keyword>
<evidence type="ECO:0000256" key="4">
    <source>
        <dbReference type="ARBA" id="ARBA00022989"/>
    </source>
</evidence>
<feature type="transmembrane region" description="Helical" evidence="7">
    <location>
        <begin position="7"/>
        <end position="27"/>
    </location>
</feature>
<keyword evidence="5 7" id="KW-0472">Membrane</keyword>
<feature type="transmembrane region" description="Helical" evidence="7">
    <location>
        <begin position="199"/>
        <end position="219"/>
    </location>
</feature>
<dbReference type="GO" id="GO:0019706">
    <property type="term" value="F:protein-cysteine S-palmitoyltransferase activity"/>
    <property type="evidence" value="ECO:0007669"/>
    <property type="project" value="UniProtKB-EC"/>
</dbReference>
<dbReference type="AlphaFoldDB" id="A0A8T2IHP0"/>
<evidence type="ECO:0000256" key="6">
    <source>
        <dbReference type="ARBA" id="ARBA00023315"/>
    </source>
</evidence>
<evidence type="ECO:0000256" key="2">
    <source>
        <dbReference type="ARBA" id="ARBA00022679"/>
    </source>
</evidence>
<protein>
    <recommendedName>
        <fullName evidence="7">Palmitoyltransferase</fullName>
        <ecNumber evidence="7">2.3.1.225</ecNumber>
    </recommendedName>
</protein>
<evidence type="ECO:0000259" key="8">
    <source>
        <dbReference type="Pfam" id="PF01529"/>
    </source>
</evidence>
<evidence type="ECO:0000256" key="3">
    <source>
        <dbReference type="ARBA" id="ARBA00022692"/>
    </source>
</evidence>
<name>A0A8T2IHP0_9PIPI</name>
<sequence>MAQNSGFCGWLPVSLVFIILLFSYGAYVGNLCVFAVNSITEKACYLVIYHLLLFMLLWTYLVTMFTPPAKPPKAFQFPKAARKHLKKDKEKRFKKSLERAAKKLQIYTRTPEDEFRICKICKVIQPDRCWHCKTCNICVLKKDHHCIWLNNCVGFSNYKSFILFCLYSSLYCLFISVTSAQYMVRSFTEMQSGKYENTAIFILFVISSLVFIALKYLLVYHLRLLIRNKTSLEHHRPPTFSTGVTAQTFSFGFRQNIRVVFGEKWWLLPVFTSLGDGYTFSCAL</sequence>
<dbReference type="GO" id="GO:0016020">
    <property type="term" value="C:membrane"/>
    <property type="evidence" value="ECO:0007669"/>
    <property type="project" value="UniProtKB-SubCell"/>
</dbReference>
<dbReference type="Proteomes" id="UP000812440">
    <property type="component" value="Chromosome 9"/>
</dbReference>
<dbReference type="OrthoDB" id="9909019at2759"/>
<dbReference type="InterPro" id="IPR001594">
    <property type="entry name" value="Palmitoyltrfase_DHHC"/>
</dbReference>
<keyword evidence="6 7" id="KW-0012">Acyltransferase</keyword>
<evidence type="ECO:0000256" key="5">
    <source>
        <dbReference type="ARBA" id="ARBA00023136"/>
    </source>
</evidence>
<dbReference type="InterPro" id="IPR039859">
    <property type="entry name" value="PFA4/ZDH16/20/ERF2-like"/>
</dbReference>
<evidence type="ECO:0000256" key="7">
    <source>
        <dbReference type="RuleBase" id="RU079119"/>
    </source>
</evidence>
<comment type="subcellular location">
    <subcellularLocation>
        <location evidence="1">Membrane</location>
        <topology evidence="1">Multi-pass membrane protein</topology>
    </subcellularLocation>
</comment>
<gene>
    <name evidence="9" type="ORF">GDO86_016932</name>
</gene>
<dbReference type="PROSITE" id="PS50216">
    <property type="entry name" value="DHHC"/>
    <property type="match status" value="1"/>
</dbReference>
<evidence type="ECO:0000256" key="1">
    <source>
        <dbReference type="ARBA" id="ARBA00004141"/>
    </source>
</evidence>
<dbReference type="Pfam" id="PF01529">
    <property type="entry name" value="DHHC"/>
    <property type="match status" value="1"/>
</dbReference>
<proteinExistence type="inferred from homology"/>
<reference evidence="9" key="1">
    <citation type="thesis" date="2020" institute="ProQuest LLC" country="789 East Eisenhower Parkway, Ann Arbor, MI, USA">
        <title>Comparative Genomics and Chromosome Evolution.</title>
        <authorList>
            <person name="Mudd A.B."/>
        </authorList>
    </citation>
    <scope>NUCLEOTIDE SEQUENCE</scope>
    <source>
        <strain evidence="9">Female2</strain>
        <tissue evidence="9">Blood</tissue>
    </source>
</reference>
<feature type="domain" description="Palmitoyltransferase DHHC" evidence="8">
    <location>
        <begin position="113"/>
        <end position="235"/>
    </location>
</feature>
<comment type="caution">
    <text evidence="9">The sequence shown here is derived from an EMBL/GenBank/DDBJ whole genome shotgun (WGS) entry which is preliminary data.</text>
</comment>
<keyword evidence="3 7" id="KW-0812">Transmembrane</keyword>
<feature type="transmembrane region" description="Helical" evidence="7">
    <location>
        <begin position="47"/>
        <end position="66"/>
    </location>
</feature>
<dbReference type="EC" id="2.3.1.225" evidence="7"/>
<evidence type="ECO:0000313" key="9">
    <source>
        <dbReference type="EMBL" id="KAG8432475.1"/>
    </source>
</evidence>
<comment type="similarity">
    <text evidence="7">Belongs to the DHHC palmitoyltransferase family.</text>
</comment>
<comment type="catalytic activity">
    <reaction evidence="7">
        <text>L-cysteinyl-[protein] + hexadecanoyl-CoA = S-hexadecanoyl-L-cysteinyl-[protein] + CoA</text>
        <dbReference type="Rhea" id="RHEA:36683"/>
        <dbReference type="Rhea" id="RHEA-COMP:10131"/>
        <dbReference type="Rhea" id="RHEA-COMP:11032"/>
        <dbReference type="ChEBI" id="CHEBI:29950"/>
        <dbReference type="ChEBI" id="CHEBI:57287"/>
        <dbReference type="ChEBI" id="CHEBI:57379"/>
        <dbReference type="ChEBI" id="CHEBI:74151"/>
        <dbReference type="EC" id="2.3.1.225"/>
    </reaction>
</comment>
<evidence type="ECO:0000313" key="10">
    <source>
        <dbReference type="Proteomes" id="UP000812440"/>
    </source>
</evidence>
<dbReference type="PANTHER" id="PTHR12246">
    <property type="entry name" value="PALMITOYLTRANSFERASE ZDHHC16"/>
    <property type="match status" value="1"/>
</dbReference>
<keyword evidence="10" id="KW-1185">Reference proteome</keyword>